<sequence length="759" mass="84590">MADQSNICTLESEKVTPEPKRFCKYTSDSESDQLQNNIVMEEVLSHHDDPQSDTDSVVQSNTSPSTSHTLLSQPPIIFTTTEGQSVNLSEVIKHTIASPDFVECIGPLIANVVKASVDSALSNYVSNLEAKIEKQEQTISDLMVQNSELKESNKQMNGRVNSIEIDLEELQQYGRRNSLRFHNVPLKKTELGSTDDKIVGLCKSLLDVDITVDDIDRSHIIGSINKYGNAQLICRFRNWKIKNSIFQKKRKLKNNPDKTVITEDLTQYRQYLMKKLNDARKRHEIDSFWTMDGRIFAKKTPEATKKFIGGMEDLSDLNVDLFTEHNHVLNDLMNIFCLQNVVKEATRFDHRSGRATLLDPILISEDCCATFTEVIDINRQMSDHNATKEQFYLNANGLLDEKSNKNPKAFWSLVKKVMGKCRSTSIPPLINPNTNEISVGEKEKADLLNSYFCNISTSSDDGVTPPDLPLRTQHSLDIDEITEDEIKDILKSLEIGKASDIERRLNEDLQTLNDWSKQWLVDFNPQKTEYMVFNFRKDAQPIYLKFNGELIKKVDDHKHLGVTFSDNSTGYNMSVVARFISDLFTATGYNMAVMAGLTSDLFTATGYDMAVVAGFTETGYNMAVVARFTSDLFTATGYNMSVVARLTSDLLTATGYNMTVVAEFTSDVLTATGYNMAVVAGLTSDLFTATGYNMAVVAGFTATGYNMAVVAGFTATGYNMAVVAAFTATGYNMAVVAGFTLTGYNMAVVQQTTEICIIT</sequence>
<accession>A0A8S3VP69</accession>
<dbReference type="Proteomes" id="UP000683360">
    <property type="component" value="Unassembled WGS sequence"/>
</dbReference>
<comment type="caution">
    <text evidence="3">The sequence shown here is derived from an EMBL/GenBank/DDBJ whole genome shotgun (WGS) entry which is preliminary data.</text>
</comment>
<protein>
    <submittedName>
        <fullName evidence="3">Uncharacterized protein</fullName>
    </submittedName>
</protein>
<feature type="compositionally biased region" description="Polar residues" evidence="2">
    <location>
        <begin position="53"/>
        <end position="71"/>
    </location>
</feature>
<gene>
    <name evidence="3" type="ORF">MEDL_68290</name>
</gene>
<name>A0A8S3VP69_MYTED</name>
<evidence type="ECO:0000256" key="2">
    <source>
        <dbReference type="SAM" id="MobiDB-lite"/>
    </source>
</evidence>
<evidence type="ECO:0000256" key="1">
    <source>
        <dbReference type="SAM" id="Coils"/>
    </source>
</evidence>
<dbReference type="OrthoDB" id="7479742at2759"/>
<keyword evidence="1" id="KW-0175">Coiled coil</keyword>
<evidence type="ECO:0000313" key="4">
    <source>
        <dbReference type="Proteomes" id="UP000683360"/>
    </source>
</evidence>
<organism evidence="3 4">
    <name type="scientific">Mytilus edulis</name>
    <name type="common">Blue mussel</name>
    <dbReference type="NCBI Taxonomy" id="6550"/>
    <lineage>
        <taxon>Eukaryota</taxon>
        <taxon>Metazoa</taxon>
        <taxon>Spiralia</taxon>
        <taxon>Lophotrochozoa</taxon>
        <taxon>Mollusca</taxon>
        <taxon>Bivalvia</taxon>
        <taxon>Autobranchia</taxon>
        <taxon>Pteriomorphia</taxon>
        <taxon>Mytilida</taxon>
        <taxon>Mytiloidea</taxon>
        <taxon>Mytilidae</taxon>
        <taxon>Mytilinae</taxon>
        <taxon>Mytilus</taxon>
    </lineage>
</organism>
<reference evidence="3" key="1">
    <citation type="submission" date="2021-03" db="EMBL/GenBank/DDBJ databases">
        <authorList>
            <person name="Bekaert M."/>
        </authorList>
    </citation>
    <scope>NUCLEOTIDE SEQUENCE</scope>
</reference>
<feature type="coiled-coil region" evidence="1">
    <location>
        <begin position="125"/>
        <end position="173"/>
    </location>
</feature>
<dbReference type="EMBL" id="CAJPWZ010003318">
    <property type="protein sequence ID" value="CAG2257010.1"/>
    <property type="molecule type" value="Genomic_DNA"/>
</dbReference>
<feature type="region of interest" description="Disordered" evidence="2">
    <location>
        <begin position="46"/>
        <end position="71"/>
    </location>
</feature>
<proteinExistence type="predicted"/>
<dbReference type="AlphaFoldDB" id="A0A8S3VP69"/>
<keyword evidence="4" id="KW-1185">Reference proteome</keyword>
<evidence type="ECO:0000313" key="3">
    <source>
        <dbReference type="EMBL" id="CAG2257010.1"/>
    </source>
</evidence>